<organism evidence="2 3">
    <name type="scientific">Gottfriedia endophytica</name>
    <dbReference type="NCBI Taxonomy" id="2820819"/>
    <lineage>
        <taxon>Bacteria</taxon>
        <taxon>Bacillati</taxon>
        <taxon>Bacillota</taxon>
        <taxon>Bacilli</taxon>
        <taxon>Bacillales</taxon>
        <taxon>Bacillaceae</taxon>
        <taxon>Gottfriedia</taxon>
    </lineage>
</organism>
<gene>
    <name evidence="2" type="ORF">J5Y03_15960</name>
</gene>
<dbReference type="EMBL" id="JAGIYQ010000013">
    <property type="protein sequence ID" value="MBP0726654.1"/>
    <property type="molecule type" value="Genomic_DNA"/>
</dbReference>
<evidence type="ECO:0000256" key="1">
    <source>
        <dbReference type="SAM" id="Coils"/>
    </source>
</evidence>
<name>A0A940NJW0_9BACI</name>
<keyword evidence="1" id="KW-0175">Coiled coil</keyword>
<accession>A0A940NJW0</accession>
<feature type="coiled-coil region" evidence="1">
    <location>
        <begin position="33"/>
        <end position="71"/>
    </location>
</feature>
<dbReference type="RefSeq" id="WP_209406998.1">
    <property type="nucleotide sequence ID" value="NZ_JAGIYQ010000013.1"/>
</dbReference>
<reference evidence="2" key="1">
    <citation type="submission" date="2021-04" db="EMBL/GenBank/DDBJ databases">
        <title>Genome seq and assembly of Bacillus sp.</title>
        <authorList>
            <person name="Chhetri G."/>
        </authorList>
    </citation>
    <scope>NUCLEOTIDE SEQUENCE</scope>
    <source>
        <strain evidence="2">RG28</strain>
    </source>
</reference>
<comment type="caution">
    <text evidence="2">The sequence shown here is derived from an EMBL/GenBank/DDBJ whole genome shotgun (WGS) entry which is preliminary data.</text>
</comment>
<evidence type="ECO:0000313" key="2">
    <source>
        <dbReference type="EMBL" id="MBP0726654.1"/>
    </source>
</evidence>
<dbReference type="AlphaFoldDB" id="A0A940NJW0"/>
<sequence length="195" mass="22264">MVDINPELLKLSTDLTKLIGKTSVQVIIDKIKLARTKENKDEAISNLEEIITELIAEKNQLIQIAQAYDEQLITQKLSNQDIEYITTSIVPLVNEILNYSDGEEAQKAKVAINMIKPILSKETFNILQLLGFNFKQAIGEPLTYLVRSIISSKTPVSPEKNLEFHILSEKKQIEYFKVLQDDDAFQRHQTSFRNS</sequence>
<dbReference type="Proteomes" id="UP000682134">
    <property type="component" value="Unassembled WGS sequence"/>
</dbReference>
<keyword evidence="3" id="KW-1185">Reference proteome</keyword>
<proteinExistence type="predicted"/>
<evidence type="ECO:0000313" key="3">
    <source>
        <dbReference type="Proteomes" id="UP000682134"/>
    </source>
</evidence>
<protein>
    <submittedName>
        <fullName evidence="2">Uncharacterized protein</fullName>
    </submittedName>
</protein>